<evidence type="ECO:0000313" key="2">
    <source>
        <dbReference type="EMBL" id="PKW28112.1"/>
    </source>
</evidence>
<proteinExistence type="predicted"/>
<organism evidence="2 3">
    <name type="scientific">Phycicoccus duodecadis</name>
    <dbReference type="NCBI Taxonomy" id="173053"/>
    <lineage>
        <taxon>Bacteria</taxon>
        <taxon>Bacillati</taxon>
        <taxon>Actinomycetota</taxon>
        <taxon>Actinomycetes</taxon>
        <taxon>Micrococcales</taxon>
        <taxon>Intrasporangiaceae</taxon>
        <taxon>Phycicoccus</taxon>
    </lineage>
</organism>
<feature type="compositionally biased region" description="Polar residues" evidence="1">
    <location>
        <begin position="348"/>
        <end position="359"/>
    </location>
</feature>
<name>A0A2N3YMN6_9MICO</name>
<sequence>MGLASGLTPGRLRGPGYRQPFRGVYVAASLPVDARVRAQAALLIAPSDSAVSRHTAATLWGRAPPPDWHTHVTTFRPPAAALAATRPSANAGRRPWAARPREWGPDGRGADRRSRVERPLGGGRAPRCTADGAGPHLPRPRGGPGPRRARRRGGQSGQGRRRDDGCAAHRRCHARSAPATRSTGCRPRPRRCRLTAGIADADAVRAGRAAGAGGEPPVRGCRGSRHPACGPRVPRSEGERRVRRAPACRERRAVGGGHPAARAVRRMGLADGGRHLRGAQPGAGGHLARIVEVLRSRGEDVGVRSGEWRRYFARATGAPPEREPGTCRVVVAGGRGGRNHPARAGGWTPSSTSAPPVSD</sequence>
<reference evidence="2 3" key="1">
    <citation type="submission" date="2017-12" db="EMBL/GenBank/DDBJ databases">
        <title>Sequencing the genomes of 1000 Actinobacteria strains.</title>
        <authorList>
            <person name="Klenk H.-P."/>
        </authorList>
    </citation>
    <scope>NUCLEOTIDE SEQUENCE [LARGE SCALE GENOMIC DNA]</scope>
    <source>
        <strain evidence="2 3">DSM 12806</strain>
    </source>
</reference>
<evidence type="ECO:0000313" key="3">
    <source>
        <dbReference type="Proteomes" id="UP000233781"/>
    </source>
</evidence>
<feature type="region of interest" description="Disordered" evidence="1">
    <location>
        <begin position="331"/>
        <end position="359"/>
    </location>
</feature>
<gene>
    <name evidence="2" type="ORF">ATL31_2968</name>
</gene>
<comment type="caution">
    <text evidence="2">The sequence shown here is derived from an EMBL/GenBank/DDBJ whole genome shotgun (WGS) entry which is preliminary data.</text>
</comment>
<keyword evidence="3" id="KW-1185">Reference proteome</keyword>
<feature type="region of interest" description="Disordered" evidence="1">
    <location>
        <begin position="82"/>
        <end position="188"/>
    </location>
</feature>
<dbReference type="AlphaFoldDB" id="A0A2N3YMN6"/>
<protein>
    <submittedName>
        <fullName evidence="2">Uncharacterized protein</fullName>
    </submittedName>
</protein>
<accession>A0A2N3YMN6</accession>
<evidence type="ECO:0000256" key="1">
    <source>
        <dbReference type="SAM" id="MobiDB-lite"/>
    </source>
</evidence>
<dbReference type="EMBL" id="PJNE01000001">
    <property type="protein sequence ID" value="PKW28112.1"/>
    <property type="molecule type" value="Genomic_DNA"/>
</dbReference>
<feature type="compositionally biased region" description="Basic and acidic residues" evidence="1">
    <location>
        <begin position="99"/>
        <end position="118"/>
    </location>
</feature>
<dbReference type="Proteomes" id="UP000233781">
    <property type="component" value="Unassembled WGS sequence"/>
</dbReference>
<feature type="region of interest" description="Disordered" evidence="1">
    <location>
        <begin position="209"/>
        <end position="243"/>
    </location>
</feature>
<feature type="compositionally biased region" description="Low complexity" evidence="1">
    <location>
        <begin position="82"/>
        <end position="91"/>
    </location>
</feature>